<organism evidence="1 2">
    <name type="scientific">Nocardioides endophyticus</name>
    <dbReference type="NCBI Taxonomy" id="1353775"/>
    <lineage>
        <taxon>Bacteria</taxon>
        <taxon>Bacillati</taxon>
        <taxon>Actinomycetota</taxon>
        <taxon>Actinomycetes</taxon>
        <taxon>Propionibacteriales</taxon>
        <taxon>Nocardioidaceae</taxon>
        <taxon>Nocardioides</taxon>
    </lineage>
</organism>
<sequence>MTTTDHHSPDVDPRLVAADARSILACPSTVSLVIEGEEHAVGEDDELGLSDHRGTPTFLCPANSPVARAAADNRSALLTVTSGLGPRGGRERGDTLTLAGRLERTGAQHCDCCDTIRHVVSLNLNFVLLARPQEPVSPGVPDRQLRVPLEEFRSRAHHLNRGHLQRSVEHANDCHQEELRQAVGTGTGTRAGDLGGVRIARLTPSDVVIQWVDDSGAHERVIAFARTARDLSELGDMLRRGLHAGLC</sequence>
<dbReference type="RefSeq" id="WP_345528931.1">
    <property type="nucleotide sequence ID" value="NZ_BAABKN010000027.1"/>
</dbReference>
<keyword evidence="2" id="KW-1185">Reference proteome</keyword>
<name>A0ABP8ZBR9_9ACTN</name>
<reference evidence="2" key="1">
    <citation type="journal article" date="2019" name="Int. J. Syst. Evol. Microbiol.">
        <title>The Global Catalogue of Microorganisms (GCM) 10K type strain sequencing project: providing services to taxonomists for standard genome sequencing and annotation.</title>
        <authorList>
            <consortium name="The Broad Institute Genomics Platform"/>
            <consortium name="The Broad Institute Genome Sequencing Center for Infectious Disease"/>
            <person name="Wu L."/>
            <person name="Ma J."/>
        </authorList>
    </citation>
    <scope>NUCLEOTIDE SEQUENCE [LARGE SCALE GENOMIC DNA]</scope>
    <source>
        <strain evidence="2">JCM 18532</strain>
    </source>
</reference>
<evidence type="ECO:0000313" key="2">
    <source>
        <dbReference type="Proteomes" id="UP001499882"/>
    </source>
</evidence>
<dbReference type="Proteomes" id="UP001499882">
    <property type="component" value="Unassembled WGS sequence"/>
</dbReference>
<gene>
    <name evidence="1" type="ORF">GCM10023350_41680</name>
</gene>
<protein>
    <recommendedName>
        <fullName evidence="3">DUF2470 domain-containing protein</fullName>
    </recommendedName>
</protein>
<proteinExistence type="predicted"/>
<evidence type="ECO:0008006" key="3">
    <source>
        <dbReference type="Google" id="ProtNLM"/>
    </source>
</evidence>
<evidence type="ECO:0000313" key="1">
    <source>
        <dbReference type="EMBL" id="GAA4752084.1"/>
    </source>
</evidence>
<comment type="caution">
    <text evidence="1">The sequence shown here is derived from an EMBL/GenBank/DDBJ whole genome shotgun (WGS) entry which is preliminary data.</text>
</comment>
<accession>A0ABP8ZBR9</accession>
<dbReference type="EMBL" id="BAABKN010000027">
    <property type="protein sequence ID" value="GAA4752084.1"/>
    <property type="molecule type" value="Genomic_DNA"/>
</dbReference>